<comment type="similarity">
    <text evidence="2 7">Belongs to the GPN-loop GTPase family.</text>
</comment>
<dbReference type="InterPro" id="IPR004130">
    <property type="entry name" value="Gpn"/>
</dbReference>
<evidence type="ECO:0000256" key="5">
    <source>
        <dbReference type="ARBA" id="ARBA00022801"/>
    </source>
</evidence>
<dbReference type="Gene3D" id="3.40.50.300">
    <property type="entry name" value="P-loop containing nucleotide triphosphate hydrolases"/>
    <property type="match status" value="1"/>
</dbReference>
<evidence type="ECO:0000256" key="1">
    <source>
        <dbReference type="ARBA" id="ARBA00002411"/>
    </source>
</evidence>
<keyword evidence="9" id="KW-1185">Reference proteome</keyword>
<organism evidence="8 9">
    <name type="scientific">Clavelina lepadiformis</name>
    <name type="common">Light-bulb sea squirt</name>
    <name type="synonym">Ascidia lepadiformis</name>
    <dbReference type="NCBI Taxonomy" id="159417"/>
    <lineage>
        <taxon>Eukaryota</taxon>
        <taxon>Metazoa</taxon>
        <taxon>Chordata</taxon>
        <taxon>Tunicata</taxon>
        <taxon>Ascidiacea</taxon>
        <taxon>Aplousobranchia</taxon>
        <taxon>Clavelinidae</taxon>
        <taxon>Clavelina</taxon>
    </lineage>
</organism>
<accession>A0ABP0G5L9</accession>
<evidence type="ECO:0000313" key="9">
    <source>
        <dbReference type="Proteomes" id="UP001642483"/>
    </source>
</evidence>
<dbReference type="Pfam" id="PF03029">
    <property type="entry name" value="ATP_bind_1"/>
    <property type="match status" value="1"/>
</dbReference>
<sequence length="275" mass="31573">MIQELPRKMPKYAQLVMGPAGSGKSTYCAMLQEHLKVIKRECFVVNLDPAAEDFKYPPSVDCRELIQLDDVMEDEELRFGPNGGLIYCMEYLMKNLEWLQDNLDAHDDDYYLFDCPGQIELYTHLPVMRQLADTLQSWDFRVCAVFLVDSQFLGDPSKYISGVLSSLSCMVNLEIPHVSIMTKLDILPRSSKREVRKYLDPDMQRLGVTSHGGKYQRLTEAICQIIDDYGLVRFLPLDRSDEESISIVLQHIDTAIQYGEDLEVQTRDFGEDPPE</sequence>
<dbReference type="CDD" id="cd17872">
    <property type="entry name" value="GPN3"/>
    <property type="match status" value="1"/>
</dbReference>
<dbReference type="EMBL" id="CAWYQH010000102">
    <property type="protein sequence ID" value="CAK8686472.1"/>
    <property type="molecule type" value="Genomic_DNA"/>
</dbReference>
<keyword evidence="4 7" id="KW-0547">Nucleotide-binding</keyword>
<evidence type="ECO:0000256" key="4">
    <source>
        <dbReference type="ARBA" id="ARBA00022741"/>
    </source>
</evidence>
<evidence type="ECO:0000256" key="7">
    <source>
        <dbReference type="RuleBase" id="RU365059"/>
    </source>
</evidence>
<dbReference type="InterPro" id="IPR030228">
    <property type="entry name" value="Gpn3"/>
</dbReference>
<proteinExistence type="inferred from homology"/>
<keyword evidence="5 7" id="KW-0378">Hydrolase</keyword>
<dbReference type="SUPFAM" id="SSF52540">
    <property type="entry name" value="P-loop containing nucleoside triphosphate hydrolases"/>
    <property type="match status" value="1"/>
</dbReference>
<gene>
    <name evidence="8" type="ORF">CVLEPA_LOCUS18402</name>
</gene>
<evidence type="ECO:0000256" key="2">
    <source>
        <dbReference type="ARBA" id="ARBA00005290"/>
    </source>
</evidence>
<dbReference type="PANTHER" id="PTHR21231:SF7">
    <property type="entry name" value="GPN-LOOP GTPASE 3"/>
    <property type="match status" value="1"/>
</dbReference>
<evidence type="ECO:0000256" key="3">
    <source>
        <dbReference type="ARBA" id="ARBA00014587"/>
    </source>
</evidence>
<name>A0ABP0G5L9_CLALP</name>
<comment type="subunit">
    <text evidence="7">Binds to RNA polymerase II (RNAPII).</text>
</comment>
<protein>
    <recommendedName>
        <fullName evidence="3 7">GPN-loop GTPase 3</fullName>
    </recommendedName>
</protein>
<evidence type="ECO:0000313" key="8">
    <source>
        <dbReference type="EMBL" id="CAK8686472.1"/>
    </source>
</evidence>
<reference evidence="8 9" key="1">
    <citation type="submission" date="2024-02" db="EMBL/GenBank/DDBJ databases">
        <authorList>
            <person name="Daric V."/>
            <person name="Darras S."/>
        </authorList>
    </citation>
    <scope>NUCLEOTIDE SEQUENCE [LARGE SCALE GENOMIC DNA]</scope>
</reference>
<dbReference type="Proteomes" id="UP001642483">
    <property type="component" value="Unassembled WGS sequence"/>
</dbReference>
<comment type="caution">
    <text evidence="8">The sequence shown here is derived from an EMBL/GenBank/DDBJ whole genome shotgun (WGS) entry which is preliminary data.</text>
</comment>
<evidence type="ECO:0000256" key="6">
    <source>
        <dbReference type="ARBA" id="ARBA00023134"/>
    </source>
</evidence>
<keyword evidence="6 7" id="KW-0342">GTP-binding</keyword>
<comment type="function">
    <text evidence="1">Small GTPase required for proper localization of RNA polymerase II (RNAPII). May act at an RNAP assembly step prior to nuclear import.</text>
</comment>
<dbReference type="InterPro" id="IPR027417">
    <property type="entry name" value="P-loop_NTPase"/>
</dbReference>
<dbReference type="PANTHER" id="PTHR21231">
    <property type="entry name" value="XPA-BINDING PROTEIN 1-RELATED"/>
    <property type="match status" value="1"/>
</dbReference>
<comment type="function">
    <text evidence="7">Small GTPase required for proper nuclear import of RNA polymerase II and III (RNAPII and RNAPIII). May act at an RNAP assembly step prior to nuclear import.</text>
</comment>